<evidence type="ECO:0000313" key="12">
    <source>
        <dbReference type="EMBL" id="CAG7826524.1"/>
    </source>
</evidence>
<evidence type="ECO:0000256" key="6">
    <source>
        <dbReference type="ARBA" id="ARBA00022723"/>
    </source>
</evidence>
<dbReference type="GO" id="GO:0005789">
    <property type="term" value="C:endoplasmic reticulum membrane"/>
    <property type="evidence" value="ECO:0007669"/>
    <property type="project" value="UniProtKB-SubCell"/>
</dbReference>
<dbReference type="InterPro" id="IPR050196">
    <property type="entry name" value="Cytochrome_P450_Monoox"/>
</dbReference>
<dbReference type="PANTHER" id="PTHR24291">
    <property type="entry name" value="CYTOCHROME P450 FAMILY 4"/>
    <property type="match status" value="1"/>
</dbReference>
<keyword evidence="7" id="KW-0256">Endoplasmic reticulum</keyword>
<sequence length="113" mass="13293">LFSIFRFATTKYRGFNRSQIFNKIYITIGRSDIAQKILSSNTLIEKSNDYDMLKPWLGTGLLTSEGDKWFHRRKLLTPAFHFKILEDFIDVFNEQTNVLVHILRDEFGDGKPF</sequence>
<keyword evidence="10" id="KW-0408">Iron</keyword>
<keyword evidence="6" id="KW-0479">Metal-binding</keyword>
<evidence type="ECO:0000256" key="4">
    <source>
        <dbReference type="ARBA" id="ARBA00010617"/>
    </source>
</evidence>
<dbReference type="GO" id="GO:0016705">
    <property type="term" value="F:oxidoreductase activity, acting on paired donors, with incorporation or reduction of molecular oxygen"/>
    <property type="evidence" value="ECO:0007669"/>
    <property type="project" value="InterPro"/>
</dbReference>
<feature type="non-terminal residue" evidence="12">
    <location>
        <position position="1"/>
    </location>
</feature>
<protein>
    <submittedName>
        <fullName evidence="12">Uncharacterized protein</fullName>
    </submittedName>
</protein>
<comment type="caution">
    <text evidence="12">The sequence shown here is derived from an EMBL/GenBank/DDBJ whole genome shotgun (WGS) entry which is preliminary data.</text>
</comment>
<keyword evidence="8" id="KW-0492">Microsome</keyword>
<evidence type="ECO:0000256" key="11">
    <source>
        <dbReference type="ARBA" id="ARBA00023136"/>
    </source>
</evidence>
<dbReference type="GO" id="GO:0004497">
    <property type="term" value="F:monooxygenase activity"/>
    <property type="evidence" value="ECO:0007669"/>
    <property type="project" value="InterPro"/>
</dbReference>
<evidence type="ECO:0000256" key="8">
    <source>
        <dbReference type="ARBA" id="ARBA00022848"/>
    </source>
</evidence>
<keyword evidence="11" id="KW-0472">Membrane</keyword>
<dbReference type="PANTHER" id="PTHR24291:SF189">
    <property type="entry name" value="CYTOCHROME P450 4C3-RELATED"/>
    <property type="match status" value="1"/>
</dbReference>
<dbReference type="GO" id="GO:0005506">
    <property type="term" value="F:iron ion binding"/>
    <property type="evidence" value="ECO:0007669"/>
    <property type="project" value="InterPro"/>
</dbReference>
<evidence type="ECO:0000256" key="3">
    <source>
        <dbReference type="ARBA" id="ARBA00004586"/>
    </source>
</evidence>
<evidence type="ECO:0000256" key="10">
    <source>
        <dbReference type="ARBA" id="ARBA00023004"/>
    </source>
</evidence>
<dbReference type="AlphaFoldDB" id="A0A8J2L060"/>
<feature type="non-terminal residue" evidence="12">
    <location>
        <position position="113"/>
    </location>
</feature>
<evidence type="ECO:0000313" key="13">
    <source>
        <dbReference type="Proteomes" id="UP000708208"/>
    </source>
</evidence>
<name>A0A8J2L060_9HEXA</name>
<gene>
    <name evidence="12" type="ORF">AFUS01_LOCUS36574</name>
</gene>
<evidence type="ECO:0000256" key="5">
    <source>
        <dbReference type="ARBA" id="ARBA00022617"/>
    </source>
</evidence>
<dbReference type="EMBL" id="CAJVCH010540088">
    <property type="protein sequence ID" value="CAG7826524.1"/>
    <property type="molecule type" value="Genomic_DNA"/>
</dbReference>
<dbReference type="GO" id="GO:0020037">
    <property type="term" value="F:heme binding"/>
    <property type="evidence" value="ECO:0007669"/>
    <property type="project" value="InterPro"/>
</dbReference>
<accession>A0A8J2L060</accession>
<comment type="cofactor">
    <cofactor evidence="1">
        <name>heme</name>
        <dbReference type="ChEBI" id="CHEBI:30413"/>
    </cofactor>
</comment>
<evidence type="ECO:0000256" key="9">
    <source>
        <dbReference type="ARBA" id="ARBA00023002"/>
    </source>
</evidence>
<dbReference type="InterPro" id="IPR001128">
    <property type="entry name" value="Cyt_P450"/>
</dbReference>
<dbReference type="Proteomes" id="UP000708208">
    <property type="component" value="Unassembled WGS sequence"/>
</dbReference>
<evidence type="ECO:0000256" key="7">
    <source>
        <dbReference type="ARBA" id="ARBA00022824"/>
    </source>
</evidence>
<comment type="similarity">
    <text evidence="4">Belongs to the cytochrome P450 family.</text>
</comment>
<evidence type="ECO:0000256" key="1">
    <source>
        <dbReference type="ARBA" id="ARBA00001971"/>
    </source>
</evidence>
<comment type="subcellular location">
    <subcellularLocation>
        <location evidence="3">Endoplasmic reticulum membrane</location>
    </subcellularLocation>
    <subcellularLocation>
        <location evidence="2">Microsome membrane</location>
    </subcellularLocation>
</comment>
<dbReference type="OrthoDB" id="1470350at2759"/>
<organism evidence="12 13">
    <name type="scientific">Allacma fusca</name>
    <dbReference type="NCBI Taxonomy" id="39272"/>
    <lineage>
        <taxon>Eukaryota</taxon>
        <taxon>Metazoa</taxon>
        <taxon>Ecdysozoa</taxon>
        <taxon>Arthropoda</taxon>
        <taxon>Hexapoda</taxon>
        <taxon>Collembola</taxon>
        <taxon>Symphypleona</taxon>
        <taxon>Sminthuridae</taxon>
        <taxon>Allacma</taxon>
    </lineage>
</organism>
<dbReference type="Pfam" id="PF00067">
    <property type="entry name" value="p450"/>
    <property type="match status" value="1"/>
</dbReference>
<keyword evidence="13" id="KW-1185">Reference proteome</keyword>
<keyword evidence="5" id="KW-0349">Heme</keyword>
<keyword evidence="9" id="KW-0560">Oxidoreductase</keyword>
<proteinExistence type="inferred from homology"/>
<reference evidence="12" key="1">
    <citation type="submission" date="2021-06" db="EMBL/GenBank/DDBJ databases">
        <authorList>
            <person name="Hodson N. C."/>
            <person name="Mongue J. A."/>
            <person name="Jaron S. K."/>
        </authorList>
    </citation>
    <scope>NUCLEOTIDE SEQUENCE</scope>
</reference>
<evidence type="ECO:0000256" key="2">
    <source>
        <dbReference type="ARBA" id="ARBA00004524"/>
    </source>
</evidence>